<feature type="signal peptide" evidence="5">
    <location>
        <begin position="1"/>
        <end position="31"/>
    </location>
</feature>
<evidence type="ECO:0000256" key="5">
    <source>
        <dbReference type="SAM" id="SignalP"/>
    </source>
</evidence>
<dbReference type="SMART" id="SM00131">
    <property type="entry name" value="KU"/>
    <property type="match status" value="1"/>
</dbReference>
<keyword evidence="4" id="KW-0812">Transmembrane</keyword>
<dbReference type="InParanoid" id="F2UGX9"/>
<sequence>MPAARKPAVAPAIWALLATVCLLQCGVSVKAQGCQAYNDDMASCASDPGCAISGMCVPNINPCTVGITSLTCNLMPGCEWFEGMCLLVHHECMEIKEMVACQMDTMTMLCEWQPFCMDLDAPEAPTPPGIPPPPPPPGTPPSPPTTYPVKPWKPHMPPPPPPPTQCVDYNMDMDACTSDPNCEPTGMCVPNINPCTVGMTSLTCNLMPGCEWIEGMCMLLHHECMEIREMVACQMDTMTLMCEWQPMCVSSSPTAPRPPPPPPPKHYPPPPPPPDHECPSAYHRRKCPDLCHGRRCLAHPAAMCVVEDCGVCAAHFYDRSVSAYDPQPLDCTPSDWCTGKCRRKFEACEDYAPCRAALYKLYDARDSYAGCDYACYKRIAPTHDYHARSMFDALYGCLGGCDGSVGRGPHGHGGSGHDSNNNGNNKDDGVGHGSEYTIDHRYGGVCHQPPVPGDCDGHASRWFFNPRTSQCEEFAYGGCGGNGNNFASKEACEQRCVVGACCTRRMVHEDGKAYGYDRHGYDRHGYDRNGVARDGRSRRPHSHPRFTRNTYSEHGQDERGYDTTGCDGAGYDIRGYDKRYSRDGQQYDYTYDEQYDGHGMDRSGVGHRGYDKDGYSYDGYYSKAEFSCQQLTHSQCQALENDKDGVEVVSFAQGKSCSLVRCGSPKWEAPRQCMYGGKAYAYGQTFSYGCQTCFCATDGTVSCQCVPRPRREIRDMTPQEIAAFVDAVNALYESGMWSTLAEMHLNAGPQAYGNPRFLPWHREFLSQVEMAMRDATGNCDLVIPYWDWTIDAMSPETSPVWNIVGGDGRNMDSCVMDGPFAHFSPCIERSWDASWGMPSFDDVAAALAQSNYEDMAAALEALHADPRMCVGGTMVSHMAPYDPIFVMHHAYIDKLWEDWMTTLDNGHQFPQHMMHTTLDPFPRTPADVLNSESALCVGYLHPGEVPPCDATAYGGTHDTDGYHAGTPPPRYNRDGYDRDGYDVYGRDRYGRDRSGQYVTVDDGENDAYSPSMYGMDARGYDAYGFDAQGLDERGCGVGGGHPMYMRDVYRMQRGVYDSIKAGDYQRNQRTCRPRRPLPSWWRKDNWMDRDTDHCRRISRHERRVESEYSDNAGRSYRHQYDRRPFAHVRRDMCFEGDAYMPRHHGGDDGKWVYGDAHQCPPGQTPVQCFANPCDNAVCPGDSTAMCRVNTCGGCKAEFYTADGRRARCYDHNQVGRGACSSTCRYNPCAQATCPANPNAVCEPDACDGCKAVWTDPYSGQRVQCEASDPCSKHGRAHVCGDDGLSYDNACYAERAGTRAAYGGKCVRCEDRCSSAHDYDGVKEVCGEDDKTYPSACHARCAGVKVAYPGKCQAVPQTCNDVNFFKAKDEVRQTVCNTRARCRADAARSDMNRCSWDPFARRCGCATSPAVCDADAAVCTECCNNELRLCLNSATSTTVTDMTNNMQNTGGMPDVDDMPDEVVNLSTMVSNCYDVYLSCQFSCFDMPMLGRMGNVAGDQVQFTMDMAVAAMSMLDARQMADAASVALGMPDVTPNSVVPLGVAPAMRSGGTDQLVSGLPGAGVLGGVGGGGGAGGLTSSLGNVGGLTGGLGNVGGLTGGLGNVGGVTGGLGGLGGLGGTSGNGGVSTGVPLADSVTNLLEGMLNGLLGGGGTSDLTGGLLGGGGSNSNGGTTTTAGNNNNNNNNNNGGTGPLDGLTGGLTGGGGGGLGDLGGLLDGLLGGGGGSSSGFGGLPVLGQDDNNSTATLLNDVMSVTMAVVAPNETLELVRDSVMRMALDGSLARQLGLRTGSAEPNGTQTTVRDVKIVRRDGTGNGGDGNDGDNSLPRDGDPSDPTPAPKGSGSGSSLPIPLIVGAVAGALVVVGGIIVAVVIVRRRRGSQGSSAAAPSSGGGIRTL</sequence>
<feature type="region of interest" description="Disordered" evidence="3">
    <location>
        <begin position="958"/>
        <end position="977"/>
    </location>
</feature>
<dbReference type="PROSITE" id="PS50279">
    <property type="entry name" value="BPTI_KUNITZ_2"/>
    <property type="match status" value="1"/>
</dbReference>
<dbReference type="SUPFAM" id="SSF48056">
    <property type="entry name" value="Di-copper centre-containing domain"/>
    <property type="match status" value="1"/>
</dbReference>
<keyword evidence="9" id="KW-1185">Reference proteome</keyword>
<dbReference type="PANTHER" id="PTHR11474">
    <property type="entry name" value="TYROSINASE FAMILY MEMBER"/>
    <property type="match status" value="1"/>
</dbReference>
<dbReference type="CDD" id="cd00104">
    <property type="entry name" value="KAZAL_FS"/>
    <property type="match status" value="1"/>
</dbReference>
<evidence type="ECO:0000256" key="1">
    <source>
        <dbReference type="ARBA" id="ARBA00022723"/>
    </source>
</evidence>
<feature type="region of interest" description="Disordered" evidence="3">
    <location>
        <begin position="1657"/>
        <end position="1696"/>
    </location>
</feature>
<feature type="domain" description="Kazal-like" evidence="7">
    <location>
        <begin position="1258"/>
        <end position="1305"/>
    </location>
</feature>
<feature type="region of interest" description="Disordered" evidence="3">
    <location>
        <begin position="1785"/>
        <end position="1841"/>
    </location>
</feature>
<dbReference type="PRINTS" id="PR00092">
    <property type="entry name" value="TYROSINASE"/>
</dbReference>
<dbReference type="CDD" id="cd00109">
    <property type="entry name" value="Kunitz-type"/>
    <property type="match status" value="1"/>
</dbReference>
<evidence type="ECO:0000259" key="7">
    <source>
        <dbReference type="PROSITE" id="PS51465"/>
    </source>
</evidence>
<feature type="domain" description="Kazal-like" evidence="7">
    <location>
        <begin position="1306"/>
        <end position="1353"/>
    </location>
</feature>
<dbReference type="InterPro" id="IPR036058">
    <property type="entry name" value="Kazal_dom_sf"/>
</dbReference>
<dbReference type="Pfam" id="PF00014">
    <property type="entry name" value="Kunitz_BPTI"/>
    <property type="match status" value="1"/>
</dbReference>
<feature type="compositionally biased region" description="Pro residues" evidence="3">
    <location>
        <begin position="124"/>
        <end position="146"/>
    </location>
</feature>
<proteinExistence type="predicted"/>
<keyword evidence="5" id="KW-0732">Signal</keyword>
<dbReference type="GeneID" id="16072359"/>
<dbReference type="SUPFAM" id="SSF100895">
    <property type="entry name" value="Kazal-type serine protease inhibitors"/>
    <property type="match status" value="2"/>
</dbReference>
<dbReference type="KEGG" id="sre:PTSG_07991"/>
<dbReference type="InterPro" id="IPR008922">
    <property type="entry name" value="Di-copper_centre_dom_sf"/>
</dbReference>
<feature type="compositionally biased region" description="Basic and acidic residues" evidence="3">
    <location>
        <begin position="527"/>
        <end position="537"/>
    </location>
</feature>
<dbReference type="RefSeq" id="XP_004991800.1">
    <property type="nucleotide sequence ID" value="XM_004991743.1"/>
</dbReference>
<reference evidence="8" key="1">
    <citation type="submission" date="2009-08" db="EMBL/GenBank/DDBJ databases">
        <title>Annotation of Salpingoeca rosetta.</title>
        <authorList>
            <consortium name="The Broad Institute Genome Sequencing Platform"/>
            <person name="Russ C."/>
            <person name="Cuomo C."/>
            <person name="Burger G."/>
            <person name="Gray M.W."/>
            <person name="Holland P.W.H."/>
            <person name="King N."/>
            <person name="Lang F.B.F."/>
            <person name="Roger A.J."/>
            <person name="Ruiz-Trillo I."/>
            <person name="Young S.K."/>
            <person name="Zeng Q."/>
            <person name="Gargeya S."/>
            <person name="Alvarado L."/>
            <person name="Berlin A."/>
            <person name="Chapman S.B."/>
            <person name="Chen Z."/>
            <person name="Freedman E."/>
            <person name="Gellesch M."/>
            <person name="Goldberg J."/>
            <person name="Griggs A."/>
            <person name="Gujja S."/>
            <person name="Heilman E."/>
            <person name="Heiman D."/>
            <person name="Howarth C."/>
            <person name="Mehta T."/>
            <person name="Neiman D."/>
            <person name="Pearson M."/>
            <person name="Roberts A."/>
            <person name="Saif S."/>
            <person name="Shea T."/>
            <person name="Shenoy N."/>
            <person name="Sisk P."/>
            <person name="Stolte C."/>
            <person name="Sykes S."/>
            <person name="White J."/>
            <person name="Yandava C."/>
            <person name="Haas B."/>
            <person name="Nusbaum C."/>
            <person name="Birren B."/>
        </authorList>
    </citation>
    <scope>NUCLEOTIDE SEQUENCE [LARGE SCALE GENOMIC DNA]</scope>
    <source>
        <strain evidence="8">ATCC 50818</strain>
    </source>
</reference>
<dbReference type="PROSITE" id="PS00280">
    <property type="entry name" value="BPTI_KUNITZ_1"/>
    <property type="match status" value="1"/>
</dbReference>
<dbReference type="PANTHER" id="PTHR11474:SF126">
    <property type="entry name" value="TYROSINASE-LIKE PROTEIN TYR-1-RELATED"/>
    <property type="match status" value="1"/>
</dbReference>
<feature type="compositionally biased region" description="Gly residues" evidence="3">
    <location>
        <begin position="1657"/>
        <end position="1666"/>
    </location>
</feature>
<feature type="compositionally biased region" description="Gly residues" evidence="3">
    <location>
        <begin position="1686"/>
        <end position="1696"/>
    </location>
</feature>
<evidence type="ECO:0000256" key="3">
    <source>
        <dbReference type="SAM" id="MobiDB-lite"/>
    </source>
</evidence>
<dbReference type="Proteomes" id="UP000007799">
    <property type="component" value="Unassembled WGS sequence"/>
</dbReference>
<evidence type="ECO:0000313" key="8">
    <source>
        <dbReference type="EMBL" id="EGD75879.1"/>
    </source>
</evidence>
<dbReference type="InterPro" id="IPR050316">
    <property type="entry name" value="Tyrosinase/Hemocyanin"/>
</dbReference>
<feature type="compositionally biased region" description="Low complexity" evidence="3">
    <location>
        <begin position="1667"/>
        <end position="1685"/>
    </location>
</feature>
<dbReference type="PRINTS" id="PR01217">
    <property type="entry name" value="PRICHEXTENSN"/>
</dbReference>
<feature type="region of interest" description="Disordered" evidence="3">
    <location>
        <begin position="527"/>
        <end position="560"/>
    </location>
</feature>
<dbReference type="InterPro" id="IPR002223">
    <property type="entry name" value="Kunitz_BPTI"/>
</dbReference>
<feature type="transmembrane region" description="Helical" evidence="4">
    <location>
        <begin position="1848"/>
        <end position="1870"/>
    </location>
</feature>
<dbReference type="STRING" id="946362.F2UGX9"/>
<keyword evidence="4" id="KW-0472">Membrane</keyword>
<feature type="chain" id="PRO_5003287660" evidence="5">
    <location>
        <begin position="32"/>
        <end position="1893"/>
    </location>
</feature>
<dbReference type="PROSITE" id="PS00498">
    <property type="entry name" value="TYROSINASE_2"/>
    <property type="match status" value="1"/>
</dbReference>
<accession>F2UGX9</accession>
<keyword evidence="4" id="KW-1133">Transmembrane helix</keyword>
<dbReference type="Pfam" id="PF00264">
    <property type="entry name" value="Tyrosinase"/>
    <property type="match status" value="2"/>
</dbReference>
<dbReference type="GO" id="GO:0046872">
    <property type="term" value="F:metal ion binding"/>
    <property type="evidence" value="ECO:0007669"/>
    <property type="project" value="UniProtKB-KW"/>
</dbReference>
<dbReference type="Gene3D" id="3.30.60.30">
    <property type="match status" value="1"/>
</dbReference>
<evidence type="ECO:0000256" key="2">
    <source>
        <dbReference type="ARBA" id="ARBA00023008"/>
    </source>
</evidence>
<dbReference type="EMBL" id="GL832973">
    <property type="protein sequence ID" value="EGD75879.1"/>
    <property type="molecule type" value="Genomic_DNA"/>
</dbReference>
<dbReference type="PROSITE" id="PS51465">
    <property type="entry name" value="KAZAL_2"/>
    <property type="match status" value="2"/>
</dbReference>
<feature type="compositionally biased region" description="Polar residues" evidence="3">
    <location>
        <begin position="1789"/>
        <end position="1798"/>
    </location>
</feature>
<evidence type="ECO:0000256" key="4">
    <source>
        <dbReference type="SAM" id="Phobius"/>
    </source>
</evidence>
<dbReference type="SUPFAM" id="SSF57362">
    <property type="entry name" value="BPTI-like"/>
    <property type="match status" value="1"/>
</dbReference>
<protein>
    <submittedName>
        <fullName evidence="8">Mantle protein 9</fullName>
    </submittedName>
</protein>
<keyword evidence="2" id="KW-0186">Copper</keyword>
<dbReference type="PRINTS" id="PR00759">
    <property type="entry name" value="BASICPTASE"/>
</dbReference>
<feature type="region of interest" description="Disordered" evidence="3">
    <location>
        <begin position="410"/>
        <end position="433"/>
    </location>
</feature>
<dbReference type="SMART" id="SM00280">
    <property type="entry name" value="KAZAL"/>
    <property type="match status" value="2"/>
</dbReference>
<dbReference type="eggNOG" id="KOG4295">
    <property type="taxonomic scope" value="Eukaryota"/>
</dbReference>
<dbReference type="Gene3D" id="1.10.1280.10">
    <property type="entry name" value="Di-copper center containing domain from catechol oxidase"/>
    <property type="match status" value="1"/>
</dbReference>
<dbReference type="InterPro" id="IPR036880">
    <property type="entry name" value="Kunitz_BPTI_sf"/>
</dbReference>
<feature type="domain" description="BPTI/Kunitz inhibitor" evidence="6">
    <location>
        <begin position="446"/>
        <end position="496"/>
    </location>
</feature>
<dbReference type="Gene3D" id="4.10.410.10">
    <property type="entry name" value="Pancreatic trypsin inhibitor Kunitz domain"/>
    <property type="match status" value="1"/>
</dbReference>
<dbReference type="GO" id="GO:0016491">
    <property type="term" value="F:oxidoreductase activity"/>
    <property type="evidence" value="ECO:0007669"/>
    <property type="project" value="InterPro"/>
</dbReference>
<evidence type="ECO:0000313" key="9">
    <source>
        <dbReference type="Proteomes" id="UP000007799"/>
    </source>
</evidence>
<feature type="region of interest" description="Disordered" evidence="3">
    <location>
        <begin position="123"/>
        <end position="154"/>
    </location>
</feature>
<name>F2UGX9_SALR5</name>
<dbReference type="GO" id="GO:0004867">
    <property type="term" value="F:serine-type endopeptidase inhibitor activity"/>
    <property type="evidence" value="ECO:0007669"/>
    <property type="project" value="InterPro"/>
</dbReference>
<organism evidence="9">
    <name type="scientific">Salpingoeca rosetta (strain ATCC 50818 / BSB-021)</name>
    <dbReference type="NCBI Taxonomy" id="946362"/>
    <lineage>
        <taxon>Eukaryota</taxon>
        <taxon>Choanoflagellata</taxon>
        <taxon>Craspedida</taxon>
        <taxon>Salpingoecidae</taxon>
        <taxon>Salpingoeca</taxon>
    </lineage>
</organism>
<dbReference type="InterPro" id="IPR002350">
    <property type="entry name" value="Kazal_dom"/>
</dbReference>
<dbReference type="InterPro" id="IPR020901">
    <property type="entry name" value="Prtase_inh_Kunz-CS"/>
</dbReference>
<evidence type="ECO:0000259" key="6">
    <source>
        <dbReference type="PROSITE" id="PS50279"/>
    </source>
</evidence>
<feature type="compositionally biased region" description="Basic and acidic residues" evidence="3">
    <location>
        <begin position="1799"/>
        <end position="1808"/>
    </location>
</feature>
<gene>
    <name evidence="8" type="ORF">PTSG_07991</name>
</gene>
<keyword evidence="1" id="KW-0479">Metal-binding</keyword>
<dbReference type="OrthoDB" id="10037294at2759"/>
<dbReference type="InterPro" id="IPR002227">
    <property type="entry name" value="Tyrosinase_Cu-bd"/>
</dbReference>